<reference evidence="2" key="1">
    <citation type="submission" date="2021-08" db="EMBL/GenBank/DDBJ databases">
        <title>WGS assembly of Ceratopteris richardii.</title>
        <authorList>
            <person name="Marchant D.B."/>
            <person name="Chen G."/>
            <person name="Jenkins J."/>
            <person name="Shu S."/>
            <person name="Leebens-Mack J."/>
            <person name="Grimwood J."/>
            <person name="Schmutz J."/>
            <person name="Soltis P."/>
            <person name="Soltis D."/>
            <person name="Chen Z.-H."/>
        </authorList>
    </citation>
    <scope>NUCLEOTIDE SEQUENCE</scope>
    <source>
        <strain evidence="2">Whitten #5841</strain>
        <tissue evidence="2">Leaf</tissue>
    </source>
</reference>
<dbReference type="AlphaFoldDB" id="A0A8T2UXG2"/>
<organism evidence="2 3">
    <name type="scientific">Ceratopteris richardii</name>
    <name type="common">Triangle waterfern</name>
    <dbReference type="NCBI Taxonomy" id="49495"/>
    <lineage>
        <taxon>Eukaryota</taxon>
        <taxon>Viridiplantae</taxon>
        <taxon>Streptophyta</taxon>
        <taxon>Embryophyta</taxon>
        <taxon>Tracheophyta</taxon>
        <taxon>Polypodiopsida</taxon>
        <taxon>Polypodiidae</taxon>
        <taxon>Polypodiales</taxon>
        <taxon>Pteridineae</taxon>
        <taxon>Pteridaceae</taxon>
        <taxon>Parkerioideae</taxon>
        <taxon>Ceratopteris</taxon>
    </lineage>
</organism>
<gene>
    <name evidence="2" type="ORF">KP509_04G062300</name>
</gene>
<feature type="chain" id="PRO_5035847929" evidence="1">
    <location>
        <begin position="22"/>
        <end position="202"/>
    </location>
</feature>
<feature type="signal peptide" evidence="1">
    <location>
        <begin position="1"/>
        <end position="21"/>
    </location>
</feature>
<dbReference type="Proteomes" id="UP000825935">
    <property type="component" value="Chromosome 4"/>
</dbReference>
<dbReference type="OrthoDB" id="2447517at2759"/>
<keyword evidence="3" id="KW-1185">Reference proteome</keyword>
<evidence type="ECO:0000256" key="1">
    <source>
        <dbReference type="SAM" id="SignalP"/>
    </source>
</evidence>
<comment type="caution">
    <text evidence="2">The sequence shown here is derived from an EMBL/GenBank/DDBJ whole genome shotgun (WGS) entry which is preliminary data.</text>
</comment>
<protein>
    <submittedName>
        <fullName evidence="2">Uncharacterized protein</fullName>
    </submittedName>
</protein>
<accession>A0A8T2UXG2</accession>
<evidence type="ECO:0000313" key="3">
    <source>
        <dbReference type="Proteomes" id="UP000825935"/>
    </source>
</evidence>
<sequence>MVIPCCLWNVVVVLVGRGGFGSYDASDDPELVEYAKSIMAHRPPRDVQIRPPGSQKEKIDIARIIAKWDLDIMDRGWGQTTLLQFPREIPGWRIDNQENGAFELNGLQYYSIAVQRGSNVYSSVLVPVGYNLGRTRIRNAMLRSRDEGFGYLPHHLLTDINLLRKTIQELPNSGCSLFPGLFLQDLPSSVYEMLHRSWHLVT</sequence>
<proteinExistence type="predicted"/>
<keyword evidence="1" id="KW-0732">Signal</keyword>
<dbReference type="EMBL" id="CM035409">
    <property type="protein sequence ID" value="KAH7439460.1"/>
    <property type="molecule type" value="Genomic_DNA"/>
</dbReference>
<name>A0A8T2UXG2_CERRI</name>
<evidence type="ECO:0000313" key="2">
    <source>
        <dbReference type="EMBL" id="KAH7439460.1"/>
    </source>
</evidence>